<dbReference type="Pfam" id="PF14316">
    <property type="entry name" value="DUF4381"/>
    <property type="match status" value="1"/>
</dbReference>
<dbReference type="RefSeq" id="WP_252996354.1">
    <property type="nucleotide sequence ID" value="NZ_CP099717.1"/>
</dbReference>
<keyword evidence="1" id="KW-1133">Transmembrane helix</keyword>
<evidence type="ECO:0000313" key="3">
    <source>
        <dbReference type="Proteomes" id="UP001056890"/>
    </source>
</evidence>
<evidence type="ECO:0000256" key="1">
    <source>
        <dbReference type="SAM" id="Phobius"/>
    </source>
</evidence>
<keyword evidence="1" id="KW-0812">Transmembrane</keyword>
<proteinExistence type="predicted"/>
<evidence type="ECO:0000313" key="2">
    <source>
        <dbReference type="EMBL" id="USV59482.1"/>
    </source>
</evidence>
<dbReference type="InterPro" id="IPR025489">
    <property type="entry name" value="DUF4381"/>
</dbReference>
<dbReference type="EMBL" id="CP099717">
    <property type="protein sequence ID" value="USV59482.1"/>
    <property type="molecule type" value="Genomic_DNA"/>
</dbReference>
<reference evidence="2" key="1">
    <citation type="submission" date="2022-06" db="EMBL/GenBank/DDBJ databases">
        <title>Complete Genome of Aeromonas sp. Strain SOD01 Isolated from an Urban Freshwater Stream.</title>
        <authorList>
            <person name="Williams L.E."/>
            <person name="Brysgel T."/>
            <person name="Capestro E.M."/>
            <person name="Foltz G.V."/>
            <person name="Gardner A.E."/>
            <person name="Ingrassia J."/>
            <person name="Peterson E."/>
            <person name="Arruda J."/>
            <person name="Flaherty I."/>
            <person name="Hunt M."/>
            <person name="Pappas G."/>
            <person name="Ramsaran S."/>
            <person name="Rocha M."/>
        </authorList>
    </citation>
    <scope>NUCLEOTIDE SEQUENCE</scope>
    <source>
        <strain evidence="2">SOD01</strain>
    </source>
</reference>
<keyword evidence="3" id="KW-1185">Reference proteome</keyword>
<dbReference type="AlphaFoldDB" id="A0AAE9SFH9"/>
<dbReference type="Proteomes" id="UP001056890">
    <property type="component" value="Chromosome"/>
</dbReference>
<feature type="transmembrane region" description="Helical" evidence="1">
    <location>
        <begin position="38"/>
        <end position="59"/>
    </location>
</feature>
<keyword evidence="1" id="KW-0472">Membrane</keyword>
<protein>
    <submittedName>
        <fullName evidence="2">DUF4381 domain-containing protein</fullName>
    </submittedName>
</protein>
<name>A0AAE9SFH9_9GAMM</name>
<gene>
    <name evidence="2" type="ORF">NHF51_10215</name>
</gene>
<accession>A0AAE9SFH9</accession>
<organism evidence="2 3">
    <name type="scientific">Aeromonas encheleia</name>
    <dbReference type="NCBI Taxonomy" id="73010"/>
    <lineage>
        <taxon>Bacteria</taxon>
        <taxon>Pseudomonadati</taxon>
        <taxon>Pseudomonadota</taxon>
        <taxon>Gammaproteobacteria</taxon>
        <taxon>Aeromonadales</taxon>
        <taxon>Aeromonadaceae</taxon>
        <taxon>Aeromonas</taxon>
    </lineage>
</organism>
<sequence>MPSALSAALAGSPLAAQLRDIHPGPALGSAVDPRLLGWGWLLIILLCALLITTLALALWRQRRWARQIEWQEAELVPRLQAVLRQAALAHWPEARHLQGEAWLAWLDARGGSRFAEFAPLWPHWLYGRGEPDATQQAALRRCYLRWGRRCVSPPRLLTRATGWGRRHDGGAT</sequence>